<dbReference type="EMBL" id="CP134214">
    <property type="protein sequence ID" value="WND24142.1"/>
    <property type="molecule type" value="Genomic_DNA"/>
</dbReference>
<feature type="region of interest" description="Disordered" evidence="4">
    <location>
        <begin position="1"/>
        <end position="27"/>
    </location>
</feature>
<dbReference type="Gene3D" id="3.30.390.80">
    <property type="entry name" value="DNA repair protein Rad52/59/22"/>
    <property type="match status" value="1"/>
</dbReference>
<name>A0ABY9UTH0_STRVL</name>
<evidence type="ECO:0000313" key="6">
    <source>
        <dbReference type="Proteomes" id="UP001249394"/>
    </source>
</evidence>
<dbReference type="Pfam" id="PF04098">
    <property type="entry name" value="Rad52_Rad22"/>
    <property type="match status" value="1"/>
</dbReference>
<evidence type="ECO:0000256" key="3">
    <source>
        <dbReference type="ARBA" id="ARBA00023204"/>
    </source>
</evidence>
<dbReference type="InterPro" id="IPR041247">
    <property type="entry name" value="Rad52_fam"/>
</dbReference>
<keyword evidence="5" id="KW-0614">Plasmid</keyword>
<keyword evidence="3" id="KW-0234">DNA repair</keyword>
<sequence length="319" mass="34547">MTHVAEAPASVTAEGPTSHTQNHDGGRRIGQLSDLQIAQLLRPVDPDRVGSDGKGFAHMEAWDIRRYLIRIFGFGGHDTDMLEASLIAETSIPNHQKKDRNGKPYGQPFEAWTVIYRVAVRLSVKVDGIELGHWHGIATGDATNQPSRADAHDLALKTADSQALKRAATNLGDQFGLSLYNKGRLSPVVQSSLPYWKAAKEAAFKDEKVEAEPDVAAARQEAGEAVPADQTPAQEQSAAADPKTPSAHLAKLLRQVSDCWKSNNVLIFNQIGEDGAQHGVLDEEFADKRGAVTTLRKVLDDRIAEIEAVQGGDTERPAA</sequence>
<comment type="similarity">
    <text evidence="1">Belongs to the RAD52 family.</text>
</comment>
<dbReference type="SUPFAM" id="SSF54768">
    <property type="entry name" value="dsRNA-binding domain-like"/>
    <property type="match status" value="1"/>
</dbReference>
<protein>
    <submittedName>
        <fullName evidence="5">Rad52/Rad22 family DNA repair protein</fullName>
    </submittedName>
</protein>
<geneLocation type="plasmid" evidence="5 6">
    <name>punmamed1</name>
</geneLocation>
<evidence type="ECO:0000256" key="1">
    <source>
        <dbReference type="ARBA" id="ARBA00006638"/>
    </source>
</evidence>
<dbReference type="Proteomes" id="UP001249394">
    <property type="component" value="Plasmid punmamed1"/>
</dbReference>
<reference evidence="5 6" key="1">
    <citation type="submission" date="2023-09" db="EMBL/GenBank/DDBJ databases">
        <title>The genome sequence of Streptomyces anthocyanicus.</title>
        <authorList>
            <person name="Mo P."/>
        </authorList>
    </citation>
    <scope>NUCLEOTIDE SEQUENCE [LARGE SCALE GENOMIC DNA]</scope>
    <source>
        <strain evidence="5 6">JCM 4387</strain>
        <plasmid evidence="5 6">punmamed1</plasmid>
    </source>
</reference>
<feature type="region of interest" description="Disordered" evidence="4">
    <location>
        <begin position="211"/>
        <end position="245"/>
    </location>
</feature>
<proteinExistence type="inferred from homology"/>
<keyword evidence="2" id="KW-0227">DNA damage</keyword>
<evidence type="ECO:0000256" key="2">
    <source>
        <dbReference type="ARBA" id="ARBA00022763"/>
    </source>
</evidence>
<organism evidence="5 6">
    <name type="scientific">Streptomyces violaceus</name>
    <name type="common">Streptomyces venezuelae</name>
    <dbReference type="NCBI Taxonomy" id="1936"/>
    <lineage>
        <taxon>Bacteria</taxon>
        <taxon>Bacillati</taxon>
        <taxon>Actinomycetota</taxon>
        <taxon>Actinomycetes</taxon>
        <taxon>Kitasatosporales</taxon>
        <taxon>Streptomycetaceae</taxon>
        <taxon>Streptomyces</taxon>
    </lineage>
</organism>
<accession>A0ABY9UTH0</accession>
<dbReference type="InterPro" id="IPR042525">
    <property type="entry name" value="Rad52_Rad59_Rad22_sf"/>
</dbReference>
<evidence type="ECO:0000256" key="4">
    <source>
        <dbReference type="SAM" id="MobiDB-lite"/>
    </source>
</evidence>
<evidence type="ECO:0000313" key="5">
    <source>
        <dbReference type="EMBL" id="WND24142.1"/>
    </source>
</evidence>
<keyword evidence="6" id="KW-1185">Reference proteome</keyword>
<gene>
    <name evidence="5" type="ORF">RI060_43255</name>
</gene>